<keyword evidence="3" id="KW-1185">Reference proteome</keyword>
<dbReference type="InterPro" id="IPR036237">
    <property type="entry name" value="Xyl_isomerase-like_sf"/>
</dbReference>
<gene>
    <name evidence="2" type="ORF">B9T62_36410</name>
</gene>
<dbReference type="InterPro" id="IPR013022">
    <property type="entry name" value="Xyl_isomerase-like_TIM-brl"/>
</dbReference>
<feature type="domain" description="Xylose isomerase-like TIM barrel" evidence="1">
    <location>
        <begin position="21"/>
        <end position="269"/>
    </location>
</feature>
<dbReference type="Proteomes" id="UP000249890">
    <property type="component" value="Chromosome"/>
</dbReference>
<dbReference type="Gene3D" id="3.20.20.150">
    <property type="entry name" value="Divalent-metal-dependent TIM barrel enzymes"/>
    <property type="match status" value="1"/>
</dbReference>
<dbReference type="PANTHER" id="PTHR12110">
    <property type="entry name" value="HYDROXYPYRUVATE ISOMERASE"/>
    <property type="match status" value="1"/>
</dbReference>
<dbReference type="SUPFAM" id="SSF51658">
    <property type="entry name" value="Xylose isomerase-like"/>
    <property type="match status" value="1"/>
</dbReference>
<proteinExistence type="predicted"/>
<dbReference type="AlphaFoldDB" id="A0A2Z2KUG3"/>
<name>A0A2Z2KUG3_9BACL</name>
<dbReference type="PANTHER" id="PTHR12110:SF21">
    <property type="entry name" value="XYLOSE ISOMERASE-LIKE TIM BARREL DOMAIN-CONTAINING PROTEIN"/>
    <property type="match status" value="1"/>
</dbReference>
<dbReference type="EMBL" id="CP021780">
    <property type="protein sequence ID" value="ASA25732.1"/>
    <property type="molecule type" value="Genomic_DNA"/>
</dbReference>
<accession>A0A2Z2KUG3</accession>
<evidence type="ECO:0000259" key="1">
    <source>
        <dbReference type="Pfam" id="PF01261"/>
    </source>
</evidence>
<dbReference type="Pfam" id="PF01261">
    <property type="entry name" value="AP_endonuc_2"/>
    <property type="match status" value="1"/>
</dbReference>
<reference evidence="2 3" key="1">
    <citation type="submission" date="2017-06" db="EMBL/GenBank/DDBJ databases">
        <title>Complete genome sequence of Paenibacillus donghaensis KCTC 13049T isolated from East Sea sediment, South Korea.</title>
        <authorList>
            <person name="Jung B.K."/>
            <person name="Hong S.-J."/>
            <person name="Shin J.-H."/>
        </authorList>
    </citation>
    <scope>NUCLEOTIDE SEQUENCE [LARGE SCALE GENOMIC DNA]</scope>
    <source>
        <strain evidence="2 3">KCTC 13049</strain>
    </source>
</reference>
<dbReference type="OrthoDB" id="9779184at2"/>
<protein>
    <recommendedName>
        <fullName evidence="1">Xylose isomerase-like TIM barrel domain-containing protein</fullName>
    </recommendedName>
</protein>
<evidence type="ECO:0000313" key="2">
    <source>
        <dbReference type="EMBL" id="ASA25732.1"/>
    </source>
</evidence>
<dbReference type="RefSeq" id="WP_087919693.1">
    <property type="nucleotide sequence ID" value="NZ_CP021780.1"/>
</dbReference>
<organism evidence="2 3">
    <name type="scientific">Paenibacillus donghaensis</name>
    <dbReference type="NCBI Taxonomy" id="414771"/>
    <lineage>
        <taxon>Bacteria</taxon>
        <taxon>Bacillati</taxon>
        <taxon>Bacillota</taxon>
        <taxon>Bacilli</taxon>
        <taxon>Bacillales</taxon>
        <taxon>Paenibacillaceae</taxon>
        <taxon>Paenibacillus</taxon>
    </lineage>
</organism>
<sequence>MKVSYNTNGLRHLTIKEALKTVRNYNYDGVELSFHENHLHPLMTTRKEVEELKNFCSDHNIIISCISAGADNLLGEMPFEPSLINPNKACRSVRKDFLKRSIEIANNLNSPYLVFASGKLKDNIDRDMAYSWLLESIEELLSECGGLTLLIEPEPEFLISTSTGAIQLIKDSNNEHFKMNLDIGHVNCCEDDYLNAIDKALPFTKHIHIEDIKDRIHYHEILGQGHLDFPRIFSILSKHNYDGFVSVELYNHTGVHQKALKESYEFINKHIELFPKGQLI</sequence>
<dbReference type="KEGG" id="pdh:B9T62_36410"/>
<dbReference type="InterPro" id="IPR050312">
    <property type="entry name" value="IolE/XylAMocC-like"/>
</dbReference>
<evidence type="ECO:0000313" key="3">
    <source>
        <dbReference type="Proteomes" id="UP000249890"/>
    </source>
</evidence>